<dbReference type="GO" id="GO:0010183">
    <property type="term" value="P:pollen tube guidance"/>
    <property type="evidence" value="ECO:0007669"/>
    <property type="project" value="InterPro"/>
</dbReference>
<accession>A0AAP0DU67</accession>
<dbReference type="PANTHER" id="PTHR36345">
    <property type="entry name" value="CCG-BINDING PROTEIN 1"/>
    <property type="match status" value="1"/>
</dbReference>
<dbReference type="AlphaFoldDB" id="A0AAP0DU67"/>
<protein>
    <submittedName>
        <fullName evidence="1">Uncharacterized protein</fullName>
    </submittedName>
</protein>
<dbReference type="GO" id="GO:0005634">
    <property type="term" value="C:nucleus"/>
    <property type="evidence" value="ECO:0007669"/>
    <property type="project" value="TreeGrafter"/>
</dbReference>
<evidence type="ECO:0000313" key="1">
    <source>
        <dbReference type="EMBL" id="KAK9077229.1"/>
    </source>
</evidence>
<dbReference type="PANTHER" id="PTHR36345:SF1">
    <property type="entry name" value="CCG-BINDING PROTEIN 1"/>
    <property type="match status" value="1"/>
</dbReference>
<organism evidence="1 2">
    <name type="scientific">Deinandra increscens subsp. villosa</name>
    <dbReference type="NCBI Taxonomy" id="3103831"/>
    <lineage>
        <taxon>Eukaryota</taxon>
        <taxon>Viridiplantae</taxon>
        <taxon>Streptophyta</taxon>
        <taxon>Embryophyta</taxon>
        <taxon>Tracheophyta</taxon>
        <taxon>Spermatophyta</taxon>
        <taxon>Magnoliopsida</taxon>
        <taxon>eudicotyledons</taxon>
        <taxon>Gunneridae</taxon>
        <taxon>Pentapetalae</taxon>
        <taxon>asterids</taxon>
        <taxon>campanulids</taxon>
        <taxon>Asterales</taxon>
        <taxon>Asteraceae</taxon>
        <taxon>Asteroideae</taxon>
        <taxon>Heliantheae alliance</taxon>
        <taxon>Madieae</taxon>
        <taxon>Madiinae</taxon>
        <taxon>Deinandra</taxon>
    </lineage>
</organism>
<dbReference type="Proteomes" id="UP001408789">
    <property type="component" value="Unassembled WGS sequence"/>
</dbReference>
<gene>
    <name evidence="1" type="ORF">SSX86_005566</name>
</gene>
<proteinExistence type="predicted"/>
<evidence type="ECO:0000313" key="2">
    <source>
        <dbReference type="Proteomes" id="UP001408789"/>
    </source>
</evidence>
<reference evidence="1 2" key="1">
    <citation type="submission" date="2024-04" db="EMBL/GenBank/DDBJ databases">
        <title>The reference genome of an endangered Asteraceae, Deinandra increscens subsp. villosa, native to the Central Coast of California.</title>
        <authorList>
            <person name="Guilliams M."/>
            <person name="Hasenstab-Lehman K."/>
            <person name="Meyer R."/>
            <person name="Mcevoy S."/>
        </authorList>
    </citation>
    <scope>NUCLEOTIDE SEQUENCE [LARGE SCALE GENOMIC DNA]</scope>
    <source>
        <tissue evidence="1">Leaf</tissue>
    </source>
</reference>
<keyword evidence="2" id="KW-1185">Reference proteome</keyword>
<name>A0AAP0DU67_9ASTR</name>
<dbReference type="GO" id="GO:0036033">
    <property type="term" value="F:mediator complex binding"/>
    <property type="evidence" value="ECO:0007669"/>
    <property type="project" value="InterPro"/>
</dbReference>
<dbReference type="EMBL" id="JBCNJP010000007">
    <property type="protein sequence ID" value="KAK9077229.1"/>
    <property type="molecule type" value="Genomic_DNA"/>
</dbReference>
<sequence length="87" mass="9528">MKQKEAPKEDVERMILESGGVKSLIGCLHGISEIHKAKKQLQNGSSNVNNIVSENTPAVEVRRACPVPDRSANWSLIADSKLCLMID</sequence>
<dbReference type="InterPro" id="IPR037502">
    <property type="entry name" value="CBP1"/>
</dbReference>
<dbReference type="GO" id="GO:0005829">
    <property type="term" value="C:cytosol"/>
    <property type="evidence" value="ECO:0007669"/>
    <property type="project" value="TreeGrafter"/>
</dbReference>
<comment type="caution">
    <text evidence="1">The sequence shown here is derived from an EMBL/GenBank/DDBJ whole genome shotgun (WGS) entry which is preliminary data.</text>
</comment>